<gene>
    <name evidence="1" type="ORF">BD410DRAFT_293180</name>
</gene>
<evidence type="ECO:0000313" key="1">
    <source>
        <dbReference type="EMBL" id="TDL21487.1"/>
    </source>
</evidence>
<reference evidence="1 2" key="1">
    <citation type="submission" date="2018-06" db="EMBL/GenBank/DDBJ databases">
        <title>A transcriptomic atlas of mushroom development highlights an independent origin of complex multicellularity.</title>
        <authorList>
            <consortium name="DOE Joint Genome Institute"/>
            <person name="Krizsan K."/>
            <person name="Almasi E."/>
            <person name="Merenyi Z."/>
            <person name="Sahu N."/>
            <person name="Viragh M."/>
            <person name="Koszo T."/>
            <person name="Mondo S."/>
            <person name="Kiss B."/>
            <person name="Balint B."/>
            <person name="Kues U."/>
            <person name="Barry K."/>
            <person name="Hegedus J.C."/>
            <person name="Henrissat B."/>
            <person name="Johnson J."/>
            <person name="Lipzen A."/>
            <person name="Ohm R."/>
            <person name="Nagy I."/>
            <person name="Pangilinan J."/>
            <person name="Yan J."/>
            <person name="Xiong Y."/>
            <person name="Grigoriev I.V."/>
            <person name="Hibbett D.S."/>
            <person name="Nagy L.G."/>
        </authorList>
    </citation>
    <scope>NUCLEOTIDE SEQUENCE [LARGE SCALE GENOMIC DNA]</scope>
    <source>
        <strain evidence="1 2">SZMC22713</strain>
    </source>
</reference>
<protein>
    <submittedName>
        <fullName evidence="1">Uncharacterized protein</fullName>
    </submittedName>
</protein>
<accession>A0A4Y7Q1H0</accession>
<dbReference type="EMBL" id="ML170180">
    <property type="protein sequence ID" value="TDL21487.1"/>
    <property type="molecule type" value="Genomic_DNA"/>
</dbReference>
<keyword evidence="2" id="KW-1185">Reference proteome</keyword>
<sequence length="162" mass="18146">MDLNALTHRFGRTMHLYYTFHTHSHPCIPHRRIGIPFGTTSSVMIKRSHLSSSHQCSVRIPCIPIASSLITSKPIIILFLFDSLMSTSSLPTRQTQSISYVGGRDTFSLWESMEYVDYSNTRTEDSAMTCCNTCLSVGKAVCERPNTSLFHEISLTSIGTHV</sequence>
<proteinExistence type="predicted"/>
<dbReference type="VEuPathDB" id="FungiDB:BD410DRAFT_293180"/>
<evidence type="ECO:0000313" key="2">
    <source>
        <dbReference type="Proteomes" id="UP000294933"/>
    </source>
</evidence>
<dbReference type="AlphaFoldDB" id="A0A4Y7Q1H0"/>
<dbReference type="Proteomes" id="UP000294933">
    <property type="component" value="Unassembled WGS sequence"/>
</dbReference>
<name>A0A4Y7Q1H0_9AGAM</name>
<organism evidence="1 2">
    <name type="scientific">Rickenella mellea</name>
    <dbReference type="NCBI Taxonomy" id="50990"/>
    <lineage>
        <taxon>Eukaryota</taxon>
        <taxon>Fungi</taxon>
        <taxon>Dikarya</taxon>
        <taxon>Basidiomycota</taxon>
        <taxon>Agaricomycotina</taxon>
        <taxon>Agaricomycetes</taxon>
        <taxon>Hymenochaetales</taxon>
        <taxon>Rickenellaceae</taxon>
        <taxon>Rickenella</taxon>
    </lineage>
</organism>